<gene>
    <name evidence="1" type="ORF">M529_03510</name>
</gene>
<protein>
    <submittedName>
        <fullName evidence="1">Uncharacterized protein</fullName>
    </submittedName>
</protein>
<accession>T0J9N2</accession>
<comment type="caution">
    <text evidence="1">The sequence shown here is derived from an EMBL/GenBank/DDBJ whole genome shotgun (WGS) entry which is preliminary data.</text>
</comment>
<dbReference type="AlphaFoldDB" id="T0J9N2"/>
<dbReference type="Proteomes" id="UP000015523">
    <property type="component" value="Unassembled WGS sequence"/>
</dbReference>
<evidence type="ECO:0000313" key="1">
    <source>
        <dbReference type="EMBL" id="EQB33552.1"/>
    </source>
</evidence>
<keyword evidence="2" id="KW-1185">Reference proteome</keyword>
<evidence type="ECO:0000313" key="2">
    <source>
        <dbReference type="Proteomes" id="UP000015523"/>
    </source>
</evidence>
<organism evidence="1 2">
    <name type="scientific">Sphingobium ummariense RL-3</name>
    <dbReference type="NCBI Taxonomy" id="1346791"/>
    <lineage>
        <taxon>Bacteria</taxon>
        <taxon>Pseudomonadati</taxon>
        <taxon>Pseudomonadota</taxon>
        <taxon>Alphaproteobacteria</taxon>
        <taxon>Sphingomonadales</taxon>
        <taxon>Sphingomonadaceae</taxon>
        <taxon>Sphingobium</taxon>
    </lineage>
</organism>
<dbReference type="EMBL" id="AUWY01000033">
    <property type="protein sequence ID" value="EQB33552.1"/>
    <property type="molecule type" value="Genomic_DNA"/>
</dbReference>
<proteinExistence type="predicted"/>
<sequence length="59" mass="6421">MRGEDNILARIYAAGEASHGVAVELADGDGAASSRAPFENRLLDLIVQTRWQCDINLHL</sequence>
<name>T0J9N2_9SPHN</name>
<reference evidence="1 2" key="1">
    <citation type="journal article" date="2013" name="Genome Announc.">
        <title>Draft Genome Sequence of Sphingobium ummariense Strain RL-3, a Hexachlorocyclohexane-Degrading Bacterium.</title>
        <authorList>
            <person name="Kohli P."/>
            <person name="Dua A."/>
            <person name="Sangwan N."/>
            <person name="Oldach P."/>
            <person name="Khurana J.P."/>
            <person name="Lal R."/>
        </authorList>
    </citation>
    <scope>NUCLEOTIDE SEQUENCE [LARGE SCALE GENOMIC DNA]</scope>
    <source>
        <strain evidence="1 2">RL-3</strain>
    </source>
</reference>